<dbReference type="EMBL" id="LR877146">
    <property type="protein sequence ID" value="CAD2213613.1"/>
    <property type="molecule type" value="Genomic_DNA"/>
</dbReference>
<evidence type="ECO:0000256" key="1">
    <source>
        <dbReference type="SAM" id="MobiDB-lite"/>
    </source>
</evidence>
<feature type="compositionally biased region" description="Polar residues" evidence="1">
    <location>
        <begin position="62"/>
        <end position="73"/>
    </location>
</feature>
<feature type="compositionally biased region" description="Basic and acidic residues" evidence="1">
    <location>
        <begin position="247"/>
        <end position="261"/>
    </location>
</feature>
<keyword evidence="3" id="KW-1185">Reference proteome</keyword>
<dbReference type="VEuPathDB" id="TriTrypDB:ADEAN_000105600"/>
<reference evidence="2 3" key="1">
    <citation type="submission" date="2020-08" db="EMBL/GenBank/DDBJ databases">
        <authorList>
            <person name="Newling K."/>
            <person name="Davey J."/>
            <person name="Forrester S."/>
        </authorList>
    </citation>
    <scope>NUCLEOTIDE SEQUENCE [LARGE SCALE GENOMIC DNA]</scope>
    <source>
        <strain evidence="3">Crithidia deanei Carvalho (ATCC PRA-265)</strain>
    </source>
</reference>
<feature type="region of interest" description="Disordered" evidence="1">
    <location>
        <begin position="239"/>
        <end position="351"/>
    </location>
</feature>
<feature type="region of interest" description="Disordered" evidence="1">
    <location>
        <begin position="474"/>
        <end position="500"/>
    </location>
</feature>
<evidence type="ECO:0000313" key="2">
    <source>
        <dbReference type="EMBL" id="CAD2213613.1"/>
    </source>
</evidence>
<dbReference type="AlphaFoldDB" id="A0A7G2C4F2"/>
<feature type="region of interest" description="Disordered" evidence="1">
    <location>
        <begin position="62"/>
        <end position="204"/>
    </location>
</feature>
<feature type="compositionally biased region" description="Pro residues" evidence="1">
    <location>
        <begin position="111"/>
        <end position="126"/>
    </location>
</feature>
<protein>
    <submittedName>
        <fullName evidence="2">Uncharacterized protein</fullName>
    </submittedName>
</protein>
<feature type="compositionally biased region" description="Basic and acidic residues" evidence="1">
    <location>
        <begin position="127"/>
        <end position="136"/>
    </location>
</feature>
<name>A0A7G2C4F2_9TRYP</name>
<feature type="compositionally biased region" description="Pro residues" evidence="1">
    <location>
        <begin position="143"/>
        <end position="155"/>
    </location>
</feature>
<gene>
    <name evidence="2" type="ORF">ADEAN_000105600</name>
</gene>
<organism evidence="2 3">
    <name type="scientific">Angomonas deanei</name>
    <dbReference type="NCBI Taxonomy" id="59799"/>
    <lineage>
        <taxon>Eukaryota</taxon>
        <taxon>Discoba</taxon>
        <taxon>Euglenozoa</taxon>
        <taxon>Kinetoplastea</taxon>
        <taxon>Metakinetoplastina</taxon>
        <taxon>Trypanosomatida</taxon>
        <taxon>Trypanosomatidae</taxon>
        <taxon>Strigomonadinae</taxon>
        <taxon>Angomonas</taxon>
    </lineage>
</organism>
<feature type="compositionally biased region" description="Polar residues" evidence="1">
    <location>
        <begin position="262"/>
        <end position="278"/>
    </location>
</feature>
<dbReference type="Proteomes" id="UP000515908">
    <property type="component" value="Chromosome 02"/>
</dbReference>
<feature type="compositionally biased region" description="Basic and acidic residues" evidence="1">
    <location>
        <begin position="100"/>
        <end position="110"/>
    </location>
</feature>
<feature type="compositionally biased region" description="Acidic residues" evidence="1">
    <location>
        <begin position="84"/>
        <end position="99"/>
    </location>
</feature>
<accession>A0A7G2C4F2</accession>
<evidence type="ECO:0000313" key="3">
    <source>
        <dbReference type="Proteomes" id="UP000515908"/>
    </source>
</evidence>
<sequence>MNGSMMGMNSTFQMGSMYNVNRPPSVYGMGSMGRLPSVGPDFMMVNIPGGTGYSSMYRLPSTSSFRRGSQPSSQEDRSCASAIIEDDSDSGESEELDTCEEPKVQEEEVPVKPPAPSKKQVPPPRPTETRTSETPKKKSPVQAPSPKPASPPPIAISPTVAVKSRGPTYDNVSAHSAKRKEDTKSATTYPPVHEKPQKTGSVVTAPDVMEKERQAQCIPKSPVKSPESSLDNYIVKFESVAKVGQKKQKDVVTKTSDDRSPGTRSGLSTGTMRETLSSPQTPPPPRTTKNTPAEAPAKQQATKRVPPAPPAATSKVPPTAKPGPSDKTKSVFPVSPEAKKKNVGFANNKNPNDSLSSEVTISNINGDREITTQYGTNVNTIVINNSGNSKVVARGGRVRVDGKQFHVTETHTDNLPFDLSKSKFLQHLTEQVHCGHGASVISLCGDNNPQNIACTEGIVIEVTSNIIKRLQCAVKKRRRSSSPPSPPPRSRLQPDDQQGNGKRCTVLLLRTYRGKVWVEPHYWSYALRVDTRENFQGCRCP</sequence>
<proteinExistence type="predicted"/>